<dbReference type="AlphaFoldDB" id="A0AAE0IDU8"/>
<organism evidence="1 2">
    <name type="scientific">Cercophora scortea</name>
    <dbReference type="NCBI Taxonomy" id="314031"/>
    <lineage>
        <taxon>Eukaryota</taxon>
        <taxon>Fungi</taxon>
        <taxon>Dikarya</taxon>
        <taxon>Ascomycota</taxon>
        <taxon>Pezizomycotina</taxon>
        <taxon>Sordariomycetes</taxon>
        <taxon>Sordariomycetidae</taxon>
        <taxon>Sordariales</taxon>
        <taxon>Lasiosphaeriaceae</taxon>
        <taxon>Cercophora</taxon>
    </lineage>
</organism>
<evidence type="ECO:0000313" key="1">
    <source>
        <dbReference type="EMBL" id="KAK3323197.1"/>
    </source>
</evidence>
<reference evidence="1" key="1">
    <citation type="journal article" date="2023" name="Mol. Phylogenet. Evol.">
        <title>Genome-scale phylogeny and comparative genomics of the fungal order Sordariales.</title>
        <authorList>
            <person name="Hensen N."/>
            <person name="Bonometti L."/>
            <person name="Westerberg I."/>
            <person name="Brannstrom I.O."/>
            <person name="Guillou S."/>
            <person name="Cros-Aarteil S."/>
            <person name="Calhoun S."/>
            <person name="Haridas S."/>
            <person name="Kuo A."/>
            <person name="Mondo S."/>
            <person name="Pangilinan J."/>
            <person name="Riley R."/>
            <person name="LaButti K."/>
            <person name="Andreopoulos B."/>
            <person name="Lipzen A."/>
            <person name="Chen C."/>
            <person name="Yan M."/>
            <person name="Daum C."/>
            <person name="Ng V."/>
            <person name="Clum A."/>
            <person name="Steindorff A."/>
            <person name="Ohm R.A."/>
            <person name="Martin F."/>
            <person name="Silar P."/>
            <person name="Natvig D.O."/>
            <person name="Lalanne C."/>
            <person name="Gautier V."/>
            <person name="Ament-Velasquez S.L."/>
            <person name="Kruys A."/>
            <person name="Hutchinson M.I."/>
            <person name="Powell A.J."/>
            <person name="Barry K."/>
            <person name="Miller A.N."/>
            <person name="Grigoriev I.V."/>
            <person name="Debuchy R."/>
            <person name="Gladieux P."/>
            <person name="Hiltunen Thoren M."/>
            <person name="Johannesson H."/>
        </authorList>
    </citation>
    <scope>NUCLEOTIDE SEQUENCE</scope>
    <source>
        <strain evidence="1">SMH4131-1</strain>
    </source>
</reference>
<protein>
    <submittedName>
        <fullName evidence="1">Uncharacterized protein</fullName>
    </submittedName>
</protein>
<dbReference type="Proteomes" id="UP001286456">
    <property type="component" value="Unassembled WGS sequence"/>
</dbReference>
<gene>
    <name evidence="1" type="ORF">B0T19DRAFT_199420</name>
</gene>
<dbReference type="EMBL" id="JAUEPO010000004">
    <property type="protein sequence ID" value="KAK3323197.1"/>
    <property type="molecule type" value="Genomic_DNA"/>
</dbReference>
<keyword evidence="2" id="KW-1185">Reference proteome</keyword>
<accession>A0AAE0IDU8</accession>
<proteinExistence type="predicted"/>
<comment type="caution">
    <text evidence="1">The sequence shown here is derived from an EMBL/GenBank/DDBJ whole genome shotgun (WGS) entry which is preliminary data.</text>
</comment>
<sequence length="113" mass="12540">MMRTSRRHYPTCVLKILLSTLPGHSSITTATNRKRTETKNLPGQTIHHRHQTIPLHVRPPNLPPPNTHPTTIQQPLDIMSQRGGGGVMMYPNHASPAADASSYINPCFRPTCS</sequence>
<name>A0AAE0IDU8_9PEZI</name>
<reference evidence="1" key="2">
    <citation type="submission" date="2023-06" db="EMBL/GenBank/DDBJ databases">
        <authorList>
            <consortium name="Lawrence Berkeley National Laboratory"/>
            <person name="Haridas S."/>
            <person name="Hensen N."/>
            <person name="Bonometti L."/>
            <person name="Westerberg I."/>
            <person name="Brannstrom I.O."/>
            <person name="Guillou S."/>
            <person name="Cros-Aarteil S."/>
            <person name="Calhoun S."/>
            <person name="Kuo A."/>
            <person name="Mondo S."/>
            <person name="Pangilinan J."/>
            <person name="Riley R."/>
            <person name="Labutti K."/>
            <person name="Andreopoulos B."/>
            <person name="Lipzen A."/>
            <person name="Chen C."/>
            <person name="Yanf M."/>
            <person name="Daum C."/>
            <person name="Ng V."/>
            <person name="Clum A."/>
            <person name="Steindorff A."/>
            <person name="Ohm R."/>
            <person name="Martin F."/>
            <person name="Silar P."/>
            <person name="Natvig D."/>
            <person name="Lalanne C."/>
            <person name="Gautier V."/>
            <person name="Ament-Velasquez S.L."/>
            <person name="Kruys A."/>
            <person name="Hutchinson M.I."/>
            <person name="Powell A.J."/>
            <person name="Barry K."/>
            <person name="Miller A.N."/>
            <person name="Grigoriev I.V."/>
            <person name="Debuchy R."/>
            <person name="Gladieux P."/>
            <person name="Thoren M.H."/>
            <person name="Johannesson H."/>
        </authorList>
    </citation>
    <scope>NUCLEOTIDE SEQUENCE</scope>
    <source>
        <strain evidence="1">SMH4131-1</strain>
    </source>
</reference>
<evidence type="ECO:0000313" key="2">
    <source>
        <dbReference type="Proteomes" id="UP001286456"/>
    </source>
</evidence>